<proteinExistence type="predicted"/>
<gene>
    <name evidence="2" type="ORF">ET464_13685</name>
</gene>
<name>A0A4P6EW93_9BACL</name>
<keyword evidence="1" id="KW-0812">Transmembrane</keyword>
<dbReference type="AlphaFoldDB" id="A0A4P6EW93"/>
<sequence length="103" mass="11707">MSALISFFIVAIIVLCLIIIFGNLLRSEHILKNFLLTITFLFLLLTIYLIPGFIVLVAEGADTFRYLLINVNVVQMERLLKICALLTLISFTAYIAVKIKEEE</sequence>
<reference evidence="2 3" key="1">
    <citation type="submission" date="2019-01" db="EMBL/GenBank/DDBJ databases">
        <title>Genome sequencing of strain FW100M-2.</title>
        <authorList>
            <person name="Heo J."/>
            <person name="Kim S.-J."/>
            <person name="Kim J.-S."/>
            <person name="Hong S.-B."/>
            <person name="Kwon S.-W."/>
        </authorList>
    </citation>
    <scope>NUCLEOTIDE SEQUENCE [LARGE SCALE GENOMIC DNA]</scope>
    <source>
        <strain evidence="2 3">FW100M-2</strain>
    </source>
</reference>
<keyword evidence="1" id="KW-0472">Membrane</keyword>
<organism evidence="2 3">
    <name type="scientific">Paenibacillus protaetiae</name>
    <dbReference type="NCBI Taxonomy" id="2509456"/>
    <lineage>
        <taxon>Bacteria</taxon>
        <taxon>Bacillati</taxon>
        <taxon>Bacillota</taxon>
        <taxon>Bacilli</taxon>
        <taxon>Bacillales</taxon>
        <taxon>Paenibacillaceae</taxon>
        <taxon>Paenibacillus</taxon>
    </lineage>
</organism>
<dbReference type="Proteomes" id="UP000293568">
    <property type="component" value="Chromosome"/>
</dbReference>
<dbReference type="RefSeq" id="WP_129441763.1">
    <property type="nucleotide sequence ID" value="NZ_CP035492.1"/>
</dbReference>
<feature type="transmembrane region" description="Helical" evidence="1">
    <location>
        <begin position="78"/>
        <end position="97"/>
    </location>
</feature>
<evidence type="ECO:0000313" key="2">
    <source>
        <dbReference type="EMBL" id="QAY67294.1"/>
    </source>
</evidence>
<feature type="transmembrane region" description="Helical" evidence="1">
    <location>
        <begin position="6"/>
        <end position="25"/>
    </location>
</feature>
<keyword evidence="3" id="KW-1185">Reference proteome</keyword>
<keyword evidence="1" id="KW-1133">Transmembrane helix</keyword>
<protein>
    <submittedName>
        <fullName evidence="2">Uncharacterized protein</fullName>
    </submittedName>
</protein>
<accession>A0A4P6EW93</accession>
<feature type="transmembrane region" description="Helical" evidence="1">
    <location>
        <begin position="34"/>
        <end position="58"/>
    </location>
</feature>
<dbReference type="EMBL" id="CP035492">
    <property type="protein sequence ID" value="QAY67294.1"/>
    <property type="molecule type" value="Genomic_DNA"/>
</dbReference>
<dbReference type="KEGG" id="pprt:ET464_13685"/>
<evidence type="ECO:0000256" key="1">
    <source>
        <dbReference type="SAM" id="Phobius"/>
    </source>
</evidence>
<evidence type="ECO:0000313" key="3">
    <source>
        <dbReference type="Proteomes" id="UP000293568"/>
    </source>
</evidence>